<dbReference type="STRING" id="1796616.A4V09_22210"/>
<comment type="cofactor">
    <cofactor evidence="1">
        <name>[4Fe-4S] cluster</name>
        <dbReference type="ChEBI" id="CHEBI:49883"/>
    </cofactor>
</comment>
<evidence type="ECO:0000259" key="9">
    <source>
        <dbReference type="PROSITE" id="PS51918"/>
    </source>
</evidence>
<dbReference type="EMBL" id="CP015405">
    <property type="protein sequence ID" value="ANU78218.1"/>
    <property type="molecule type" value="Genomic_DNA"/>
</dbReference>
<evidence type="ECO:0000256" key="1">
    <source>
        <dbReference type="ARBA" id="ARBA00001966"/>
    </source>
</evidence>
<dbReference type="RefSeq" id="WP_065544303.1">
    <property type="nucleotide sequence ID" value="NZ_CP015405.2"/>
</dbReference>
<dbReference type="GO" id="GO:0051539">
    <property type="term" value="F:4 iron, 4 sulfur cluster binding"/>
    <property type="evidence" value="ECO:0007669"/>
    <property type="project" value="UniProtKB-KW"/>
</dbReference>
<dbReference type="SFLD" id="SFLDG01123">
    <property type="entry name" value="methyltransferase_(Class_B)"/>
    <property type="match status" value="1"/>
</dbReference>
<evidence type="ECO:0000256" key="3">
    <source>
        <dbReference type="ARBA" id="ARBA00022679"/>
    </source>
</evidence>
<dbReference type="InterPro" id="IPR036724">
    <property type="entry name" value="Cobalamin-bd_sf"/>
</dbReference>
<dbReference type="CDD" id="cd01335">
    <property type="entry name" value="Radical_SAM"/>
    <property type="match status" value="1"/>
</dbReference>
<dbReference type="SUPFAM" id="SSF102114">
    <property type="entry name" value="Radical SAM enzymes"/>
    <property type="match status" value="1"/>
</dbReference>
<evidence type="ECO:0000313" key="11">
    <source>
        <dbReference type="Proteomes" id="UP000092574"/>
    </source>
</evidence>
<dbReference type="Gene3D" id="3.80.30.20">
    <property type="entry name" value="tm_1862 like domain"/>
    <property type="match status" value="1"/>
</dbReference>
<dbReference type="GO" id="GO:0003824">
    <property type="term" value="F:catalytic activity"/>
    <property type="evidence" value="ECO:0007669"/>
    <property type="project" value="InterPro"/>
</dbReference>
<keyword evidence="7" id="KW-0411">Iron-sulfur</keyword>
<dbReference type="PANTHER" id="PTHR43409:SF7">
    <property type="entry name" value="BLL1977 PROTEIN"/>
    <property type="match status" value="1"/>
</dbReference>
<dbReference type="SMART" id="SM00729">
    <property type="entry name" value="Elp3"/>
    <property type="match status" value="1"/>
</dbReference>
<evidence type="ECO:0000256" key="4">
    <source>
        <dbReference type="ARBA" id="ARBA00022691"/>
    </source>
</evidence>
<evidence type="ECO:0000256" key="2">
    <source>
        <dbReference type="ARBA" id="ARBA00022603"/>
    </source>
</evidence>
<dbReference type="InterPro" id="IPR058240">
    <property type="entry name" value="rSAM_sf"/>
</dbReference>
<dbReference type="SFLD" id="SFLDS00029">
    <property type="entry name" value="Radical_SAM"/>
    <property type="match status" value="1"/>
</dbReference>
<dbReference type="PANTHER" id="PTHR43409">
    <property type="entry name" value="ANAEROBIC MAGNESIUM-PROTOPORPHYRIN IX MONOMETHYL ESTER CYCLASE-RELATED"/>
    <property type="match status" value="1"/>
</dbReference>
<dbReference type="InterPro" id="IPR023404">
    <property type="entry name" value="rSAM_horseshoe"/>
</dbReference>
<reference evidence="10" key="1">
    <citation type="submission" date="2017-04" db="EMBL/GenBank/DDBJ databases">
        <title>Complete Genome Sequences of Twelve Strains of a Stable Defined Moderately Diverse Mouse Microbiota 2 (sDMDMm2).</title>
        <authorList>
            <person name="Uchimura Y."/>
            <person name="Wyss M."/>
            <person name="Brugiroux S."/>
            <person name="Limenitakis J.P."/>
            <person name="Stecher B."/>
            <person name="McCoy K.D."/>
            <person name="Macpherson A.J."/>
        </authorList>
    </citation>
    <scope>NUCLEOTIDE SEQUENCE</scope>
    <source>
        <strain evidence="10">YL58</strain>
    </source>
</reference>
<keyword evidence="3" id="KW-0808">Transferase</keyword>
<dbReference type="GO" id="GO:0031419">
    <property type="term" value="F:cobalamin binding"/>
    <property type="evidence" value="ECO:0007669"/>
    <property type="project" value="InterPro"/>
</dbReference>
<dbReference type="OrthoDB" id="9801659at2"/>
<evidence type="ECO:0000256" key="7">
    <source>
        <dbReference type="ARBA" id="ARBA00023014"/>
    </source>
</evidence>
<keyword evidence="6" id="KW-0408">Iron</keyword>
<dbReference type="Gene3D" id="3.40.50.280">
    <property type="entry name" value="Cobalamin-binding domain"/>
    <property type="match status" value="1"/>
</dbReference>
<dbReference type="AlphaFoldDB" id="A0A1C7IGM9"/>
<name>A0A1C7IGM9_9FIRM</name>
<dbReference type="InterPro" id="IPR034466">
    <property type="entry name" value="Methyltransferase_Class_B"/>
</dbReference>
<proteinExistence type="predicted"/>
<dbReference type="GO" id="GO:0046872">
    <property type="term" value="F:metal ion binding"/>
    <property type="evidence" value="ECO:0007669"/>
    <property type="project" value="UniProtKB-KW"/>
</dbReference>
<dbReference type="PROSITE" id="PS51918">
    <property type="entry name" value="RADICAL_SAM"/>
    <property type="match status" value="1"/>
</dbReference>
<feature type="domain" description="Radical SAM core" evidence="9">
    <location>
        <begin position="210"/>
        <end position="443"/>
    </location>
</feature>
<feature type="domain" description="B12-binding" evidence="8">
    <location>
        <begin position="33"/>
        <end position="167"/>
    </location>
</feature>
<evidence type="ECO:0000256" key="5">
    <source>
        <dbReference type="ARBA" id="ARBA00022723"/>
    </source>
</evidence>
<protein>
    <submittedName>
        <fullName evidence="10">Uncharacterized protein</fullName>
    </submittedName>
</protein>
<dbReference type="InterPro" id="IPR006638">
    <property type="entry name" value="Elp3/MiaA/NifB-like_rSAM"/>
</dbReference>
<dbReference type="Proteomes" id="UP000092574">
    <property type="component" value="Chromosome"/>
</dbReference>
<evidence type="ECO:0000259" key="8">
    <source>
        <dbReference type="PROSITE" id="PS51332"/>
    </source>
</evidence>
<evidence type="ECO:0000313" key="10">
    <source>
        <dbReference type="EMBL" id="ANU78218.1"/>
    </source>
</evidence>
<dbReference type="GO" id="GO:0005829">
    <property type="term" value="C:cytosol"/>
    <property type="evidence" value="ECO:0007669"/>
    <property type="project" value="TreeGrafter"/>
</dbReference>
<dbReference type="Pfam" id="PF04055">
    <property type="entry name" value="Radical_SAM"/>
    <property type="match status" value="1"/>
</dbReference>
<dbReference type="InterPro" id="IPR051198">
    <property type="entry name" value="BchE-like"/>
</dbReference>
<dbReference type="InterPro" id="IPR006158">
    <property type="entry name" value="Cobalamin-bd"/>
</dbReference>
<keyword evidence="2" id="KW-0489">Methyltransferase</keyword>
<dbReference type="SUPFAM" id="SSF52242">
    <property type="entry name" value="Cobalamin (vitamin B12)-binding domain"/>
    <property type="match status" value="1"/>
</dbReference>
<keyword evidence="5" id="KW-0479">Metal-binding</keyword>
<dbReference type="SFLD" id="SFLDG01082">
    <property type="entry name" value="B12-binding_domain_containing"/>
    <property type="match status" value="1"/>
</dbReference>
<dbReference type="PROSITE" id="PS51332">
    <property type="entry name" value="B12_BINDING"/>
    <property type="match status" value="1"/>
</dbReference>
<dbReference type="KEGG" id="byl:A4V09_22210"/>
<evidence type="ECO:0000256" key="6">
    <source>
        <dbReference type="ARBA" id="ARBA00023004"/>
    </source>
</evidence>
<dbReference type="InterPro" id="IPR007197">
    <property type="entry name" value="rSAM"/>
</dbReference>
<gene>
    <name evidence="10" type="ORF">A4V09_22210</name>
</gene>
<sequence>MDVILVAAMEINISDRNIYRETRVKEDIKNLSLNPMFSAYINRYRENLGIACLAAFLRENNYSVQIINSNIESRSNREIIDQIMLAQPLLVGFSIIYELQLFNTLSIIYELRNRGYEGHISIGGPCASCMYDYLLKTNLRIDSVIRGEGEYTILNLVKSIEEKKNWKSIEGLAYIDHNNIIYNRKKKCIEDLSSLPFAARDSLYFLKNKGFNTRTASIYSSRGCKGNCIYCTAPQSSCLENVKWRCRSGESLFYEVEYLVKEFGVEYLYFCDVNFIGYGDDAKVRLETFSKKIIENNIKISFHAEIRADSIEHDMLMLLKKAGLKDVLLGIESGSQRLLNLWKKGISVQKNKDAINEVKKMGFLLEPAMIMVSPKTNRKDLIETIDFIIETKIFEDNIPMNMFNKMVLFRGSKAEENLKLEGFIPEVNESIISQRIQNQCEIKALCKELISKEYSIEDKCVDAVWEGVILQINKLTWLIEDFFPEYVSERYLKYDKDDKNNKEEFFSLVHSIKGWRRNLDSLIYELLLCMKKNLLSNNSDMSNIKSQFENIVFLYEKKYFEQTPELCDGINRLIDIG</sequence>
<keyword evidence="11" id="KW-1185">Reference proteome</keyword>
<dbReference type="Pfam" id="PF02310">
    <property type="entry name" value="B12-binding"/>
    <property type="match status" value="1"/>
</dbReference>
<accession>A0A1C7IGM9</accession>
<organism evidence="10 11">
    <name type="scientific">Blautia pseudococcoides</name>
    <dbReference type="NCBI Taxonomy" id="1796616"/>
    <lineage>
        <taxon>Bacteria</taxon>
        <taxon>Bacillati</taxon>
        <taxon>Bacillota</taxon>
        <taxon>Clostridia</taxon>
        <taxon>Lachnospirales</taxon>
        <taxon>Lachnospiraceae</taxon>
        <taxon>Blautia</taxon>
    </lineage>
</organism>
<keyword evidence="4" id="KW-0949">S-adenosyl-L-methionine</keyword>